<dbReference type="PANTHER" id="PTHR23231">
    <property type="entry name" value="GERM CELL-LESS PROTEIN"/>
    <property type="match status" value="1"/>
</dbReference>
<proteinExistence type="predicted"/>
<dbReference type="PANTHER" id="PTHR23231:SF17">
    <property type="entry name" value="BTB DOMAIN-CONTAINING PROTEIN"/>
    <property type="match status" value="1"/>
</dbReference>
<name>A0A336MSM2_CULSO</name>
<accession>A0A336MSM2</accession>
<dbReference type="EMBL" id="UFQT01001890">
    <property type="protein sequence ID" value="SSX32099.1"/>
    <property type="molecule type" value="Genomic_DNA"/>
</dbReference>
<dbReference type="SUPFAM" id="SSF54695">
    <property type="entry name" value="POZ domain"/>
    <property type="match status" value="1"/>
</dbReference>
<keyword evidence="1" id="KW-0217">Developmental protein</keyword>
<dbReference type="GO" id="GO:0007281">
    <property type="term" value="P:germ cell development"/>
    <property type="evidence" value="ECO:0007669"/>
    <property type="project" value="InterPro"/>
</dbReference>
<protein>
    <submittedName>
        <fullName evidence="3">CSON004496 protein</fullName>
    </submittedName>
</protein>
<dbReference type="InterPro" id="IPR000210">
    <property type="entry name" value="BTB/POZ_dom"/>
</dbReference>
<dbReference type="InterPro" id="IPR011333">
    <property type="entry name" value="SKP1/BTB/POZ_sf"/>
</dbReference>
<dbReference type="Pfam" id="PF00651">
    <property type="entry name" value="BTB"/>
    <property type="match status" value="1"/>
</dbReference>
<organism evidence="3">
    <name type="scientific">Culicoides sonorensis</name>
    <name type="common">Biting midge</name>
    <dbReference type="NCBI Taxonomy" id="179676"/>
    <lineage>
        <taxon>Eukaryota</taxon>
        <taxon>Metazoa</taxon>
        <taxon>Ecdysozoa</taxon>
        <taxon>Arthropoda</taxon>
        <taxon>Hexapoda</taxon>
        <taxon>Insecta</taxon>
        <taxon>Pterygota</taxon>
        <taxon>Neoptera</taxon>
        <taxon>Endopterygota</taxon>
        <taxon>Diptera</taxon>
        <taxon>Nematocera</taxon>
        <taxon>Chironomoidea</taxon>
        <taxon>Ceratopogonidae</taxon>
        <taxon>Ceratopogoninae</taxon>
        <taxon>Culicoides</taxon>
        <taxon>Monoculicoides</taxon>
    </lineage>
</organism>
<reference evidence="3" key="1">
    <citation type="submission" date="2018-07" db="EMBL/GenBank/DDBJ databases">
        <authorList>
            <person name="Quirk P.G."/>
            <person name="Krulwich T.A."/>
        </authorList>
    </citation>
    <scope>NUCLEOTIDE SEQUENCE</scope>
</reference>
<dbReference type="CDD" id="cd18305">
    <property type="entry name" value="BTB_POZ_GCL"/>
    <property type="match status" value="1"/>
</dbReference>
<dbReference type="CDD" id="cd18495">
    <property type="entry name" value="BACK_GCL"/>
    <property type="match status" value="1"/>
</dbReference>
<dbReference type="SMART" id="SM00225">
    <property type="entry name" value="BTB"/>
    <property type="match status" value="1"/>
</dbReference>
<evidence type="ECO:0000313" key="3">
    <source>
        <dbReference type="EMBL" id="SSX32099.1"/>
    </source>
</evidence>
<dbReference type="AlphaFoldDB" id="A0A336MSM2"/>
<feature type="domain" description="BTB" evidence="2">
    <location>
        <begin position="71"/>
        <end position="141"/>
    </location>
</feature>
<dbReference type="InterPro" id="IPR043380">
    <property type="entry name" value="Gcl-like"/>
</dbReference>
<dbReference type="PROSITE" id="PS50097">
    <property type="entry name" value="BTB"/>
    <property type="match status" value="1"/>
</dbReference>
<dbReference type="Gene3D" id="3.30.710.10">
    <property type="entry name" value="Potassium Channel Kv1.1, Chain A"/>
    <property type="match status" value="1"/>
</dbReference>
<evidence type="ECO:0000256" key="1">
    <source>
        <dbReference type="ARBA" id="ARBA00022473"/>
    </source>
</evidence>
<sequence length="506" mass="58750">MGTLLSKQFSSAATNVKQIIRGRKRKYEEDEEESSHDENVMELSLNTPKRKKLLSTAQYIYQALYKEARSSDITVRALGKSFELHKIYLCQSPYFNSMFNGSWRESQEDFIAIEITDPNVTIKSLDIVFGSLYHDEVTLEPLEIIGVLATAALFQLEGLIDKCAEVMCETTNSETAVNYYENACTYGVQGVKKFAFEWLQTNLLGFFSKNSNRLKSIDVELMTALVSSPDLCVMQTEFSLYIVLRSWMYLKLFPDYNPEKGDKEVAQDHTTYFSRRQDDEDYFLLTPQGREYEKAFRALRLRNLLNHYVDIKILKQDKIIPIQWLYEPVFEQWVHMLHIDHSIDKGPKKVDDKVFYETCMRCGRILQDEGFQKWRWTGFNFGLDLVLIVDTRMLSIKRHHRTENERLLSLQVKREFLIKITLISLNDQRQVKHSQTTGIKELSLEKNEERPLLQMDPELNYPLLISANILVVTPNQTKIESNNATVTITGDIPGALNRSIHTVKQS</sequence>
<evidence type="ECO:0000259" key="2">
    <source>
        <dbReference type="PROSITE" id="PS50097"/>
    </source>
</evidence>
<dbReference type="VEuPathDB" id="VectorBase:CSON004496"/>
<gene>
    <name evidence="3" type="primary">CSON004496</name>
</gene>
<dbReference type="OMA" id="YLEQCKF"/>